<proteinExistence type="predicted"/>
<organism evidence="1 2">
    <name type="scientific">Arthrobacter phage TaeYoung</name>
    <dbReference type="NCBI Taxonomy" id="1772318"/>
    <lineage>
        <taxon>Viruses</taxon>
        <taxon>Duplodnaviria</taxon>
        <taxon>Heunggongvirae</taxon>
        <taxon>Uroviricota</taxon>
        <taxon>Caudoviricetes</taxon>
        <taxon>Berryhillviridae</taxon>
        <taxon>Marthavirus</taxon>
        <taxon>Marthavirus martha</taxon>
    </lineage>
</organism>
<sequence>MSKATDAEIIEFVKNTYKGLFKTMTVSSIETGTPDKYGSVVHNVFARTRWNDCTVTDNRFSCNEQDGELY</sequence>
<protein>
    <submittedName>
        <fullName evidence="1">Uncharacterized protein</fullName>
    </submittedName>
</protein>
<name>A0A0U4IYF3_9CAUD</name>
<accession>A0A0U4IYF3</accession>
<dbReference type="EMBL" id="KU160668">
    <property type="protein sequence ID" value="ALY10535.1"/>
    <property type="molecule type" value="Genomic_DNA"/>
</dbReference>
<reference evidence="1 2" key="1">
    <citation type="submission" date="2015-11" db="EMBL/GenBank/DDBJ databases">
        <authorList>
            <person name="Lee I.Y."/>
            <person name="Guerrero C.A."/>
            <person name="Bowman C.A."/>
            <person name="Russell D.A."/>
            <person name="Pope W.H."/>
            <person name="Jacobs-Sera D."/>
            <person name="Hendrix R.W."/>
            <person name="Hatfull G.F."/>
        </authorList>
    </citation>
    <scope>NUCLEOTIDE SEQUENCE [LARGE SCALE GENOMIC DNA]</scope>
</reference>
<evidence type="ECO:0000313" key="2">
    <source>
        <dbReference type="Proteomes" id="UP000221143"/>
    </source>
</evidence>
<gene>
    <name evidence="1" type="primary">78</name>
    <name evidence="1" type="ORF">TAEYOUNG_78</name>
</gene>
<dbReference type="Proteomes" id="UP000221143">
    <property type="component" value="Segment"/>
</dbReference>
<evidence type="ECO:0000313" key="1">
    <source>
        <dbReference type="EMBL" id="ALY10535.1"/>
    </source>
</evidence>